<keyword evidence="3" id="KW-1185">Reference proteome</keyword>
<sequence>MSSNPKHLGLRVSSSTPEGYEFSYMHIQAVKYLNDLRKRVFIEQSDEPLLDDISPIVSEALEDMEDELAAQDDPASFLQGHPSWTGFLHLYCAFGHWRFAEYDEAVAHLRKLHNLAKSNEIRRLDRRFGEILAKAYSLTRYPNFPDMPEYPPKPGRENVRWHFEPRSVHAAEMAEEAEAMSAGVEGMTLEEKEDGGAAVEAEGTTADLGSVVEEA</sequence>
<dbReference type="EMBL" id="PUHQ01000096">
    <property type="protein sequence ID" value="KAG0656506.1"/>
    <property type="molecule type" value="Genomic_DNA"/>
</dbReference>
<name>A0A9P6VXK9_RHOMI</name>
<accession>A0A9P6VXK9</accession>
<comment type="caution">
    <text evidence="2">The sequence shown here is derived from an EMBL/GenBank/DDBJ whole genome shotgun (WGS) entry which is preliminary data.</text>
</comment>
<proteinExistence type="predicted"/>
<gene>
    <name evidence="2" type="ORF">C6P46_007079</name>
</gene>
<feature type="region of interest" description="Disordered" evidence="1">
    <location>
        <begin position="190"/>
        <end position="215"/>
    </location>
</feature>
<evidence type="ECO:0000313" key="3">
    <source>
        <dbReference type="Proteomes" id="UP000777482"/>
    </source>
</evidence>
<dbReference type="Proteomes" id="UP000777482">
    <property type="component" value="Unassembled WGS sequence"/>
</dbReference>
<dbReference type="AlphaFoldDB" id="A0A9P6VXK9"/>
<dbReference type="OrthoDB" id="10536753at2759"/>
<evidence type="ECO:0000313" key="2">
    <source>
        <dbReference type="EMBL" id="KAG0656506.1"/>
    </source>
</evidence>
<reference evidence="2 3" key="1">
    <citation type="submission" date="2020-11" db="EMBL/GenBank/DDBJ databases">
        <title>Kefir isolates.</title>
        <authorList>
            <person name="Marcisauskas S."/>
            <person name="Kim Y."/>
            <person name="Blasche S."/>
        </authorList>
    </citation>
    <scope>NUCLEOTIDE SEQUENCE [LARGE SCALE GENOMIC DNA]</scope>
    <source>
        <strain evidence="2 3">KR</strain>
    </source>
</reference>
<organism evidence="2 3">
    <name type="scientific">Rhodotorula mucilaginosa</name>
    <name type="common">Yeast</name>
    <name type="synonym">Rhodotorula rubra</name>
    <dbReference type="NCBI Taxonomy" id="5537"/>
    <lineage>
        <taxon>Eukaryota</taxon>
        <taxon>Fungi</taxon>
        <taxon>Dikarya</taxon>
        <taxon>Basidiomycota</taxon>
        <taxon>Pucciniomycotina</taxon>
        <taxon>Microbotryomycetes</taxon>
        <taxon>Sporidiobolales</taxon>
        <taxon>Sporidiobolaceae</taxon>
        <taxon>Rhodotorula</taxon>
    </lineage>
</organism>
<protein>
    <submittedName>
        <fullName evidence="2">Uncharacterized protein</fullName>
    </submittedName>
</protein>
<evidence type="ECO:0000256" key="1">
    <source>
        <dbReference type="SAM" id="MobiDB-lite"/>
    </source>
</evidence>